<dbReference type="GO" id="GO:0003824">
    <property type="term" value="F:catalytic activity"/>
    <property type="evidence" value="ECO:0007669"/>
    <property type="project" value="InterPro"/>
</dbReference>
<dbReference type="OrthoDB" id="5175573at2"/>
<proteinExistence type="inferred from homology"/>
<name>A0A1B7LYY4_9MICC</name>
<dbReference type="Pfam" id="PF01425">
    <property type="entry name" value="Amidase"/>
    <property type="match status" value="1"/>
</dbReference>
<protein>
    <submittedName>
        <fullName evidence="3">Amidase</fullName>
    </submittedName>
</protein>
<dbReference type="PROSITE" id="PS00571">
    <property type="entry name" value="AMIDASES"/>
    <property type="match status" value="1"/>
</dbReference>
<dbReference type="AlphaFoldDB" id="A0A1B7LYY4"/>
<dbReference type="InterPro" id="IPR023631">
    <property type="entry name" value="Amidase_dom"/>
</dbReference>
<gene>
    <name evidence="3" type="ORF">A6F49_11625</name>
</gene>
<dbReference type="SUPFAM" id="SSF75304">
    <property type="entry name" value="Amidase signature (AS) enzymes"/>
    <property type="match status" value="1"/>
</dbReference>
<dbReference type="PANTHER" id="PTHR11895">
    <property type="entry name" value="TRANSAMIDASE"/>
    <property type="match status" value="1"/>
</dbReference>
<comment type="caution">
    <text evidence="3">The sequence shown here is derived from an EMBL/GenBank/DDBJ whole genome shotgun (WGS) entry which is preliminary data.</text>
</comment>
<dbReference type="Gene3D" id="3.90.1300.10">
    <property type="entry name" value="Amidase signature (AS) domain"/>
    <property type="match status" value="1"/>
</dbReference>
<dbReference type="RefSeq" id="WP_043058131.1">
    <property type="nucleotide sequence ID" value="NZ_LXEY01000019.1"/>
</dbReference>
<sequence>MTEHHAFGSLSARQLRDAIAAGTYTARQVTEYYLSVIHQRTDLGAFMAVHDDAALARADELDEAYAATGVVGPLHGLPLAFKDTVNVAGMVTTFGSRLFADTEPQLEDEPVSLNMNTAGVVQVGKTTLPEFALSCHSDNVISEPARNPRNPELTAGGSSGGAAAAVAAGLLPVAPGTDGGGSIRIPAAATGIVGLKPGRGTIPTDEHNDDVKNLSVTGPLARTVEDAALLMDALVDPTQSNGRYLTAAQQGRESAGDLSIGYTTASPFQPDLDITLSQSAVQALTLAVTLLSKEGLSVEEMSFSYRGGYHKNFQTVWTQGLTRIPMPEGAEERMEALARDFLKQARERTQEQYEAAVAELSDWAADTRRQFSAYDVVLTPVLAFTPPPVGTFSAMEAQDDYEYQCKFTPYTSMINVMGLPAISIPIKDDDNGMSWSIQAVGRAGTEGQLLRLGARLEALVAGNKPSE</sequence>
<dbReference type="EMBL" id="LXEY01000019">
    <property type="protein sequence ID" value="OAV60591.1"/>
    <property type="molecule type" value="Genomic_DNA"/>
</dbReference>
<dbReference type="PANTHER" id="PTHR11895:SF7">
    <property type="entry name" value="GLUTAMYL-TRNA(GLN) AMIDOTRANSFERASE SUBUNIT A, MITOCHONDRIAL"/>
    <property type="match status" value="1"/>
</dbReference>
<evidence type="ECO:0000313" key="3">
    <source>
        <dbReference type="EMBL" id="OAV60591.1"/>
    </source>
</evidence>
<evidence type="ECO:0000259" key="2">
    <source>
        <dbReference type="Pfam" id="PF01425"/>
    </source>
</evidence>
<dbReference type="STRING" id="1837282.A6F49_11625"/>
<dbReference type="Proteomes" id="UP000078292">
    <property type="component" value="Unassembled WGS sequence"/>
</dbReference>
<reference evidence="3 4" key="1">
    <citation type="submission" date="2016-04" db="EMBL/GenBank/DDBJ databases">
        <title>First whole genome shotgun sequence of the bacterium Enteractinococcus sp. strain UASWS1574.</title>
        <authorList>
            <person name="Crovadore J."/>
            <person name="Chablais R."/>
            <person name="Lefort F."/>
        </authorList>
    </citation>
    <scope>NUCLEOTIDE SEQUENCE [LARGE SCALE GENOMIC DNA]</scope>
    <source>
        <strain evidence="3 4">UASWS1574</strain>
    </source>
</reference>
<evidence type="ECO:0000256" key="1">
    <source>
        <dbReference type="ARBA" id="ARBA00009199"/>
    </source>
</evidence>
<organism evidence="3 4">
    <name type="scientific">Enteractinococcus helveticum</name>
    <dbReference type="NCBI Taxonomy" id="1837282"/>
    <lineage>
        <taxon>Bacteria</taxon>
        <taxon>Bacillati</taxon>
        <taxon>Actinomycetota</taxon>
        <taxon>Actinomycetes</taxon>
        <taxon>Micrococcales</taxon>
        <taxon>Micrococcaceae</taxon>
    </lineage>
</organism>
<comment type="similarity">
    <text evidence="1">Belongs to the amidase family.</text>
</comment>
<dbReference type="InterPro" id="IPR036928">
    <property type="entry name" value="AS_sf"/>
</dbReference>
<keyword evidence="4" id="KW-1185">Reference proteome</keyword>
<evidence type="ECO:0000313" key="4">
    <source>
        <dbReference type="Proteomes" id="UP000078292"/>
    </source>
</evidence>
<accession>A0A1B7LYY4</accession>
<dbReference type="InterPro" id="IPR020556">
    <property type="entry name" value="Amidase_CS"/>
</dbReference>
<feature type="domain" description="Amidase" evidence="2">
    <location>
        <begin position="29"/>
        <end position="450"/>
    </location>
</feature>
<dbReference type="InterPro" id="IPR000120">
    <property type="entry name" value="Amidase"/>
</dbReference>